<accession>A0ABX6SR27</accession>
<evidence type="ECO:0000256" key="1">
    <source>
        <dbReference type="SAM" id="SignalP"/>
    </source>
</evidence>
<dbReference type="Gene3D" id="2.60.40.2700">
    <property type="match status" value="4"/>
</dbReference>
<dbReference type="Proteomes" id="UP000515871">
    <property type="component" value="Chromosome"/>
</dbReference>
<evidence type="ECO:0008006" key="4">
    <source>
        <dbReference type="Google" id="ProtNLM"/>
    </source>
</evidence>
<feature type="chain" id="PRO_5046247865" description="Ig-like domain-containing protein" evidence="1">
    <location>
        <begin position="29"/>
        <end position="938"/>
    </location>
</feature>
<keyword evidence="1" id="KW-0732">Signal</keyword>
<evidence type="ECO:0000313" key="2">
    <source>
        <dbReference type="EMBL" id="QNL93829.1"/>
    </source>
</evidence>
<dbReference type="EMBL" id="CP060587">
    <property type="protein sequence ID" value="QNL93829.1"/>
    <property type="molecule type" value="Genomic_DNA"/>
</dbReference>
<feature type="signal peptide" evidence="1">
    <location>
        <begin position="1"/>
        <end position="28"/>
    </location>
</feature>
<proteinExistence type="predicted"/>
<dbReference type="RefSeq" id="WP_154596689.1">
    <property type="nucleotide sequence ID" value="NZ_CP060587.1"/>
</dbReference>
<gene>
    <name evidence="2" type="ORF">H9L21_12060</name>
</gene>
<reference evidence="2 3" key="1">
    <citation type="submission" date="2020-08" db="EMBL/GenBank/DDBJ databases">
        <title>Novel species in genus Aeromicrobium.</title>
        <authorList>
            <person name="Zhang G."/>
        </authorList>
    </citation>
    <scope>NUCLEOTIDE SEQUENCE [LARGE SCALE GENOMIC DNA]</scope>
    <source>
        <strain evidence="3">zg-629</strain>
    </source>
</reference>
<sequence>MRRFISPVIAGTVLGGLLAATTASVAHAEASNTALATALDVPSGITVTQAGDARAFEVENRAFNDFPSRFGNGHYAVMSTGKASDLFNLSVPGGQPSTNLSGDDRASMTLSVGAEAAASGSCLLVDVAMGTEERVHTYDPKATASDLISLKRSGDDTEFALHAGPRYIGQEGARPDDGSKVEPTAMSVNAIEYWHGIDEEFDRQPDDQNAPLLAPVTPFDFFSSVETFEVPVSAGDTVTLSIADANNESLDSLAMVDHVRMAPSCSTSTSAETGLFPLKPVIVVGHRGVQNILTADLKPDTPQIERYDAADNGWYPSGVHLRFRWYKYWTQSTSCNDGDLKHWEAINNADRQSFSPTIDEKGRCLMVMVTGRKDGFRSETFPSPNTAAWTPTLPIQDGVFTNVDAPTISSGDSAGAIRVNDTLSATSGEFTPRPDSYVFQWYADGVPISGESGRTFKVTPVQAGKRISVRVTASRLNFSNLPVMSAPTETVDLLQLTATPTPEVTGTGRALDELVAVPGTWQPAPVSLTYQWYVDNTQITGATAPTYKPTAAQVGKRVAVRVTGRRDGYQVVTRESAARTITLRAFLQAPIPTITGDGFVGDQLTADPGVWDPAVSPTYQWYADGKRIENATTRAYRPNEQQEGQRIHVVTTGASSGYETVSRQSDPVVVRLRELVGPVPQIVNDSLIGGSVEAFAGTWTPSNAFLRYQWFADGKPLSNASSKSLFLSENLRGKSITVEVTGSLLNYRTQVRKSAPVIVRAHGFLTRAPRVTGRLQVGGAVMAQPGGWLPSPTTTSYEWYAGTRLLGRGTYLNVPPAAAGKRLRLVMTGSRLYYDTASASVTTGVVAAGAISSNVPSISGTARPKKVLRASPGYWGPAPVRYTYRWYVGSKAIKGATKSSYKVPKKYRGKKIRVRVTGTKSGYKTVARYSKYKKIAKK</sequence>
<evidence type="ECO:0000313" key="3">
    <source>
        <dbReference type="Proteomes" id="UP000515871"/>
    </source>
</evidence>
<organism evidence="2 3">
    <name type="scientific">Aeromicrobium senzhongii</name>
    <dbReference type="NCBI Taxonomy" id="2663859"/>
    <lineage>
        <taxon>Bacteria</taxon>
        <taxon>Bacillati</taxon>
        <taxon>Actinomycetota</taxon>
        <taxon>Actinomycetes</taxon>
        <taxon>Propionibacteriales</taxon>
        <taxon>Nocardioidaceae</taxon>
        <taxon>Aeromicrobium</taxon>
    </lineage>
</organism>
<name>A0ABX6SR27_9ACTN</name>
<protein>
    <recommendedName>
        <fullName evidence="4">Ig-like domain-containing protein</fullName>
    </recommendedName>
</protein>
<keyword evidence="3" id="KW-1185">Reference proteome</keyword>